<dbReference type="EMBL" id="JANUHC010000001">
    <property type="protein sequence ID" value="MCS0628159.1"/>
    <property type="molecule type" value="Genomic_DNA"/>
</dbReference>
<keyword evidence="1" id="KW-0472">Membrane</keyword>
<keyword evidence="1" id="KW-0812">Transmembrane</keyword>
<feature type="transmembrane region" description="Helical" evidence="1">
    <location>
        <begin position="20"/>
        <end position="38"/>
    </location>
</feature>
<evidence type="ECO:0000313" key="2">
    <source>
        <dbReference type="EMBL" id="MCS0628159.1"/>
    </source>
</evidence>
<reference evidence="2" key="1">
    <citation type="submission" date="2022-08" db="EMBL/GenBank/DDBJ databases">
        <title>Reclassification of Massilia species as members of the genera Telluria, Duganella, Pseudoduganella, Mokoshia gen. nov. and Zemynaea gen. nov. using orthogonal and non-orthogonal genome-based approaches.</title>
        <authorList>
            <person name="Bowman J.P."/>
        </authorList>
    </citation>
    <scope>NUCLEOTIDE SEQUENCE</scope>
    <source>
        <strain evidence="2">LMG 11547</strain>
    </source>
</reference>
<organism evidence="2 3">
    <name type="scientific">Telluria mixta</name>
    <dbReference type="NCBI Taxonomy" id="34071"/>
    <lineage>
        <taxon>Bacteria</taxon>
        <taxon>Pseudomonadati</taxon>
        <taxon>Pseudomonadota</taxon>
        <taxon>Betaproteobacteria</taxon>
        <taxon>Burkholderiales</taxon>
        <taxon>Oxalobacteraceae</taxon>
        <taxon>Telluria group</taxon>
        <taxon>Telluria</taxon>
    </lineage>
</organism>
<keyword evidence="1" id="KW-1133">Transmembrane helix</keyword>
<accession>A0ABT2BUQ4</accession>
<feature type="transmembrane region" description="Helical" evidence="1">
    <location>
        <begin position="59"/>
        <end position="79"/>
    </location>
</feature>
<evidence type="ECO:0000313" key="3">
    <source>
        <dbReference type="Proteomes" id="UP001165263"/>
    </source>
</evidence>
<dbReference type="Proteomes" id="UP001165263">
    <property type="component" value="Unassembled WGS sequence"/>
</dbReference>
<name>A0ABT2BUQ4_9BURK</name>
<comment type="caution">
    <text evidence="2">The sequence shown here is derived from an EMBL/GenBank/DDBJ whole genome shotgun (WGS) entry which is preliminary data.</text>
</comment>
<evidence type="ECO:0008006" key="4">
    <source>
        <dbReference type="Google" id="ProtNLM"/>
    </source>
</evidence>
<dbReference type="RefSeq" id="WP_259447410.1">
    <property type="nucleotide sequence ID" value="NZ_CP119520.1"/>
</dbReference>
<proteinExistence type="predicted"/>
<sequence length="93" mass="10456">MKLLEAKEWWATDRDVKRVGVAMLFALLCGFIVVIFSIDIAIDKIRITYTERDAQRWTALLWSGAWFAVGSFIGFIFGIPRSLSSDTARTGAP</sequence>
<keyword evidence="3" id="KW-1185">Reference proteome</keyword>
<protein>
    <recommendedName>
        <fullName evidence="4">MFS transporter</fullName>
    </recommendedName>
</protein>
<gene>
    <name evidence="2" type="ORF">NX786_02220</name>
</gene>
<evidence type="ECO:0000256" key="1">
    <source>
        <dbReference type="SAM" id="Phobius"/>
    </source>
</evidence>